<dbReference type="InterPro" id="IPR011009">
    <property type="entry name" value="Kinase-like_dom_sf"/>
</dbReference>
<gene>
    <name evidence="2" type="ORF">PT974_12188</name>
</gene>
<evidence type="ECO:0000259" key="1">
    <source>
        <dbReference type="SMART" id="SM00220"/>
    </source>
</evidence>
<evidence type="ECO:0000313" key="2">
    <source>
        <dbReference type="EMBL" id="KAK5988052.1"/>
    </source>
</evidence>
<dbReference type="InterPro" id="IPR000719">
    <property type="entry name" value="Prot_kinase_dom"/>
</dbReference>
<accession>A0ABR0S882</accession>
<protein>
    <recommendedName>
        <fullName evidence="1">Protein kinase domain-containing protein</fullName>
    </recommendedName>
</protein>
<dbReference type="SUPFAM" id="SSF56112">
    <property type="entry name" value="Protein kinase-like (PK-like)"/>
    <property type="match status" value="1"/>
</dbReference>
<proteinExistence type="predicted"/>
<name>A0ABR0S882_9HYPO</name>
<organism evidence="2 3">
    <name type="scientific">Cladobotryum mycophilum</name>
    <dbReference type="NCBI Taxonomy" id="491253"/>
    <lineage>
        <taxon>Eukaryota</taxon>
        <taxon>Fungi</taxon>
        <taxon>Dikarya</taxon>
        <taxon>Ascomycota</taxon>
        <taxon>Pezizomycotina</taxon>
        <taxon>Sordariomycetes</taxon>
        <taxon>Hypocreomycetidae</taxon>
        <taxon>Hypocreales</taxon>
        <taxon>Hypocreaceae</taxon>
        <taxon>Cladobotryum</taxon>
    </lineage>
</organism>
<keyword evidence="3" id="KW-1185">Reference proteome</keyword>
<dbReference type="Proteomes" id="UP001338125">
    <property type="component" value="Unassembled WGS sequence"/>
</dbReference>
<dbReference type="SMART" id="SM00220">
    <property type="entry name" value="S_TKc"/>
    <property type="match status" value="1"/>
</dbReference>
<sequence>MPLRRRRPFAQGGIMEVTAKASIAGYVNREPGADYVRVREIKQGTAWVGEHRTQSSRQLAIVQMIAGGALTDFRFLAKISHPNIARLIALYHRDDVFHVVYEYVDLDLFDICTLSEPEISEIMSQLLSGFCRLLELSTRFRIDSVRVTSSGVAKIVLDWNYEPLVDSVVQDALCTDAVSSLLYGIMQRLGSDRKVWTPDAFAFLELLDQGLLPPTTVRIYFPVTL</sequence>
<dbReference type="Gene3D" id="1.10.510.10">
    <property type="entry name" value="Transferase(Phosphotransferase) domain 1"/>
    <property type="match status" value="1"/>
</dbReference>
<reference evidence="2 3" key="1">
    <citation type="submission" date="2024-01" db="EMBL/GenBank/DDBJ databases">
        <title>Complete genome of Cladobotryum mycophilum ATHUM6906.</title>
        <authorList>
            <person name="Christinaki A.C."/>
            <person name="Myridakis A.I."/>
            <person name="Kouvelis V.N."/>
        </authorList>
    </citation>
    <scope>NUCLEOTIDE SEQUENCE [LARGE SCALE GENOMIC DNA]</scope>
    <source>
        <strain evidence="2 3">ATHUM6906</strain>
    </source>
</reference>
<evidence type="ECO:0000313" key="3">
    <source>
        <dbReference type="Proteomes" id="UP001338125"/>
    </source>
</evidence>
<dbReference type="EMBL" id="JAVFKD010000016">
    <property type="protein sequence ID" value="KAK5988052.1"/>
    <property type="molecule type" value="Genomic_DNA"/>
</dbReference>
<comment type="caution">
    <text evidence="2">The sequence shown here is derived from an EMBL/GenBank/DDBJ whole genome shotgun (WGS) entry which is preliminary data.</text>
</comment>
<feature type="domain" description="Protein kinase" evidence="1">
    <location>
        <begin position="35"/>
        <end position="221"/>
    </location>
</feature>